<dbReference type="PANTHER" id="PTHR30221">
    <property type="entry name" value="SMALL-CONDUCTANCE MECHANOSENSITIVE CHANNEL"/>
    <property type="match status" value="1"/>
</dbReference>
<dbReference type="SUPFAM" id="SSF50182">
    <property type="entry name" value="Sm-like ribonucleoproteins"/>
    <property type="match status" value="1"/>
</dbReference>
<keyword evidence="1" id="KW-0406">Ion transport</keyword>
<dbReference type="PANTHER" id="PTHR30221:SF8">
    <property type="entry name" value="SMALL-CONDUCTANCE MECHANOSENSITIVE CHANNEL"/>
    <property type="match status" value="1"/>
</dbReference>
<feature type="domain" description="Mechanosensitive ion channel MscS" evidence="2">
    <location>
        <begin position="95"/>
        <end position="160"/>
    </location>
</feature>
<keyword evidence="1" id="KW-0997">Cell inner membrane</keyword>
<dbReference type="InterPro" id="IPR045275">
    <property type="entry name" value="MscS_archaea/bacteria_type"/>
</dbReference>
<evidence type="ECO:0000313" key="3">
    <source>
        <dbReference type="EMBL" id="WEJ62531.1"/>
    </source>
</evidence>
<gene>
    <name evidence="3" type="ORF">NR989_11015</name>
</gene>
<keyword evidence="1" id="KW-0407">Ion channel</keyword>
<reference evidence="3 4" key="1">
    <citation type="submission" date="2022-06" db="EMBL/GenBank/DDBJ databases">
        <title>Thiomicrohabdus sp. nov, an obligately chemolithoautotrophic, sulfur-oxidizing bacterium isolated from beach of Guanyin Mountain. Amoy.</title>
        <authorList>
            <person name="Zhu H."/>
        </authorList>
    </citation>
    <scope>NUCLEOTIDE SEQUENCE [LARGE SCALE GENOMIC DNA]</scope>
    <source>
        <strain evidence="3 4">XGS-01</strain>
    </source>
</reference>
<comment type="caution">
    <text evidence="1">Lacks conserved residue(s) required for the propagation of feature annotation.</text>
</comment>
<accession>A0ABY8C980</accession>
<comment type="subunit">
    <text evidence="1">Homoheptamer.</text>
</comment>
<feature type="transmembrane region" description="Helical" evidence="1">
    <location>
        <begin position="47"/>
        <end position="68"/>
    </location>
</feature>
<dbReference type="EMBL" id="CP102381">
    <property type="protein sequence ID" value="WEJ62531.1"/>
    <property type="molecule type" value="Genomic_DNA"/>
</dbReference>
<keyword evidence="1" id="KW-0472">Membrane</keyword>
<proteinExistence type="inferred from homology"/>
<dbReference type="InterPro" id="IPR010920">
    <property type="entry name" value="LSM_dom_sf"/>
</dbReference>
<protein>
    <recommendedName>
        <fullName evidence="1">Small-conductance mechanosensitive channel</fullName>
    </recommendedName>
</protein>
<keyword evidence="1" id="KW-0812">Transmembrane</keyword>
<keyword evidence="1" id="KW-1003">Cell membrane</keyword>
<dbReference type="Pfam" id="PF00924">
    <property type="entry name" value="MS_channel_2nd"/>
    <property type="match status" value="1"/>
</dbReference>
<feature type="transmembrane region" description="Helical" evidence="1">
    <location>
        <begin position="6"/>
        <end position="26"/>
    </location>
</feature>
<keyword evidence="1" id="KW-0813">Transport</keyword>
<evidence type="ECO:0000313" key="4">
    <source>
        <dbReference type="Proteomes" id="UP001222275"/>
    </source>
</evidence>
<dbReference type="Proteomes" id="UP001222275">
    <property type="component" value="Chromosome"/>
</dbReference>
<sequence>MTDTPVLQLSLTIISILSLFFINRLMLKLTSLLGSYKEVPIARLANIQIYLKILFLLAILLVILTIWGVDYRGLLIFASSILAVIGVALVAQWSLLSNITASIIIFFSFPARIGDEVEVVDGNNVIKGTIAEINVFQILLTDEKGNTILYPTNLILQRPVRKLNPENKTRKVNKGSTIMTRIQRKP</sequence>
<evidence type="ECO:0000259" key="2">
    <source>
        <dbReference type="Pfam" id="PF00924"/>
    </source>
</evidence>
<keyword evidence="4" id="KW-1185">Reference proteome</keyword>
<feature type="transmembrane region" description="Helical" evidence="1">
    <location>
        <begin position="74"/>
        <end position="96"/>
    </location>
</feature>
<dbReference type="RefSeq" id="WP_275594789.1">
    <property type="nucleotide sequence ID" value="NZ_CP102381.1"/>
</dbReference>
<comment type="function">
    <text evidence="1">Mechanosensitive channel that participates in the regulation of osmotic pressure changes within the cell, opening in response to stretch forces in the membrane lipid bilayer, without the need for other proteins. Contributes to normal resistance to hypoosmotic shock. Forms an ion channel of 1.0 nanosiemens conductance with a slight preference for anions.</text>
</comment>
<keyword evidence="1" id="KW-1133">Transmembrane helix</keyword>
<evidence type="ECO:0000256" key="1">
    <source>
        <dbReference type="RuleBase" id="RU369025"/>
    </source>
</evidence>
<comment type="similarity">
    <text evidence="1">Belongs to the MscS (TC 1.A.23) family.</text>
</comment>
<comment type="subcellular location">
    <subcellularLocation>
        <location evidence="1">Cell inner membrane</location>
        <topology evidence="1">Multi-pass membrane protein</topology>
    </subcellularLocation>
</comment>
<name>A0ABY8C980_9GAMM</name>
<dbReference type="InterPro" id="IPR006685">
    <property type="entry name" value="MscS_channel_2nd"/>
</dbReference>
<organism evidence="3 4">
    <name type="scientific">Thiomicrorhabdus lithotrophica</name>
    <dbReference type="NCBI Taxonomy" id="2949997"/>
    <lineage>
        <taxon>Bacteria</taxon>
        <taxon>Pseudomonadati</taxon>
        <taxon>Pseudomonadota</taxon>
        <taxon>Gammaproteobacteria</taxon>
        <taxon>Thiotrichales</taxon>
        <taxon>Piscirickettsiaceae</taxon>
        <taxon>Thiomicrorhabdus</taxon>
    </lineage>
</organism>